<gene>
    <name evidence="1" type="ORF">OWV82_024542</name>
</gene>
<proteinExistence type="predicted"/>
<comment type="caution">
    <text evidence="1">The sequence shown here is derived from an EMBL/GenBank/DDBJ whole genome shotgun (WGS) entry which is preliminary data.</text>
</comment>
<keyword evidence="2" id="KW-1185">Reference proteome</keyword>
<sequence>MVTVTSTLKTKKADHFPAVVTTLSKSKQLSEILGKLTKRQRRLFRQSCFGYFLDLQSLGFSGNLVHKILLHEVETNGEEQELWFLVGATPMRFSRIEFALITGLRFGPYPDIDVDSHRLKDLYFGQKAAPTLDDIDLAFFALDFTSIDDVDAVKLTLYYILERVLIGRAGRYLADLWLMSIVDDLDVFNQYPWGSVSWRYTYRSLSRALRGQASQYRFKKAEAEADGKTYSTKYNLDGFPLAFQIWIYEVLPSVGREFARCTNQRLPRMLRWMATKKNIRNGMITTHVLSPSTIEPTDDERTQPYYTQVVGIVGVDEGDYGGAILMDDPTPSDTRHMDDAADISPPVAPGTDELSTPHAPAVDHTVTSSLTPLRPKKRSRPRRPLRQTEYREELFADEPLRQATDTQPHRYDIAQHLTQLRADFQAFSMRQDEAAQRQQDSIRQLIDQIQGILRPDVSQPDIIQVDTAGVASVRGFDAPPLDDQSRYGRVYQKSKSGRPPYTNPFKQRMIGQPRSWSQYGPAYHIRPLEPVPIDIYSQFLRWIATPMAYTEGETCRLTPTWISVVFEAGRWLEDDTALQVTYRGYLSRTLAEGTFYPNSGIEAFVTGRHSRLHRDWIQVDVVYLPITLGGNHWVACEIHLRRRAITVYDSLPSAHGDDVLDTAIQPLCIYIPYLLDQTGFYRYRTDVIQSLEAFTYIRPIEGIPHQRSDSGDCGIFTCMFIQHLGLGLPLCFRPEDSELMRTRVAVDLWAGQLL</sequence>
<reference evidence="1 2" key="1">
    <citation type="journal article" date="2023" name="Science">
        <title>Complex scaffold remodeling in plant triterpene biosynthesis.</title>
        <authorList>
            <person name="De La Pena R."/>
            <person name="Hodgson H."/>
            <person name="Liu J.C."/>
            <person name="Stephenson M.J."/>
            <person name="Martin A.C."/>
            <person name="Owen C."/>
            <person name="Harkess A."/>
            <person name="Leebens-Mack J."/>
            <person name="Jimenez L.E."/>
            <person name="Osbourn A."/>
            <person name="Sattely E.S."/>
        </authorList>
    </citation>
    <scope>NUCLEOTIDE SEQUENCE [LARGE SCALE GENOMIC DNA]</scope>
    <source>
        <strain evidence="2">cv. JPN11</strain>
        <tissue evidence="1">Leaf</tissue>
    </source>
</reference>
<dbReference type="Proteomes" id="UP001164539">
    <property type="component" value="Chromosome 14"/>
</dbReference>
<protein>
    <submittedName>
        <fullName evidence="1">Phospholipase-like protein</fullName>
    </submittedName>
</protein>
<accession>A0ACC1WQW3</accession>
<organism evidence="1 2">
    <name type="scientific">Melia azedarach</name>
    <name type="common">Chinaberry tree</name>
    <dbReference type="NCBI Taxonomy" id="155640"/>
    <lineage>
        <taxon>Eukaryota</taxon>
        <taxon>Viridiplantae</taxon>
        <taxon>Streptophyta</taxon>
        <taxon>Embryophyta</taxon>
        <taxon>Tracheophyta</taxon>
        <taxon>Spermatophyta</taxon>
        <taxon>Magnoliopsida</taxon>
        <taxon>eudicotyledons</taxon>
        <taxon>Gunneridae</taxon>
        <taxon>Pentapetalae</taxon>
        <taxon>rosids</taxon>
        <taxon>malvids</taxon>
        <taxon>Sapindales</taxon>
        <taxon>Meliaceae</taxon>
        <taxon>Melia</taxon>
    </lineage>
</organism>
<evidence type="ECO:0000313" key="1">
    <source>
        <dbReference type="EMBL" id="KAJ4701276.1"/>
    </source>
</evidence>
<dbReference type="EMBL" id="CM051407">
    <property type="protein sequence ID" value="KAJ4701276.1"/>
    <property type="molecule type" value="Genomic_DNA"/>
</dbReference>
<evidence type="ECO:0000313" key="2">
    <source>
        <dbReference type="Proteomes" id="UP001164539"/>
    </source>
</evidence>
<name>A0ACC1WQW3_MELAZ</name>